<keyword evidence="5" id="KW-0560">Oxidoreductase</keyword>
<reference evidence="10 11" key="1">
    <citation type="submission" date="2021-12" db="EMBL/GenBank/DDBJ databases">
        <title>Discovery of the Pendulisporaceae a myxobacterial family with distinct sporulation behavior and unique specialized metabolism.</title>
        <authorList>
            <person name="Garcia R."/>
            <person name="Popoff A."/>
            <person name="Bader C.D."/>
            <person name="Loehr J."/>
            <person name="Walesch S."/>
            <person name="Walt C."/>
            <person name="Boldt J."/>
            <person name="Bunk B."/>
            <person name="Haeckl F.J.F.P.J."/>
            <person name="Gunesch A.P."/>
            <person name="Birkelbach J."/>
            <person name="Nuebel U."/>
            <person name="Pietschmann T."/>
            <person name="Bach T."/>
            <person name="Mueller R."/>
        </authorList>
    </citation>
    <scope>NUCLEOTIDE SEQUENCE [LARGE SCALE GENOMIC DNA]</scope>
    <source>
        <strain evidence="10 11">MSr11954</strain>
    </source>
</reference>
<protein>
    <submittedName>
        <fullName evidence="10">Acyl-CoA dehydrogenase family protein</fullName>
    </submittedName>
</protein>
<dbReference type="PANTHER" id="PTHR43884">
    <property type="entry name" value="ACYL-COA DEHYDROGENASE"/>
    <property type="match status" value="1"/>
</dbReference>
<accession>A0ABZ2M399</accession>
<evidence type="ECO:0000256" key="1">
    <source>
        <dbReference type="ARBA" id="ARBA00001974"/>
    </source>
</evidence>
<dbReference type="Gene3D" id="2.40.110.10">
    <property type="entry name" value="Butyryl-CoA Dehydrogenase, subunit A, domain 2"/>
    <property type="match status" value="1"/>
</dbReference>
<dbReference type="InterPro" id="IPR006091">
    <property type="entry name" value="Acyl-CoA_Oxase/DH_mid-dom"/>
</dbReference>
<dbReference type="InterPro" id="IPR009075">
    <property type="entry name" value="AcylCo_DH/oxidase_C"/>
</dbReference>
<feature type="region of interest" description="Disordered" evidence="6">
    <location>
        <begin position="14"/>
        <end position="35"/>
    </location>
</feature>
<keyword evidence="4 5" id="KW-0274">FAD</keyword>
<dbReference type="InterPro" id="IPR013786">
    <property type="entry name" value="AcylCoA_DH/ox_N"/>
</dbReference>
<gene>
    <name evidence="10" type="ORF">LZC94_04290</name>
</gene>
<dbReference type="Proteomes" id="UP001370348">
    <property type="component" value="Chromosome"/>
</dbReference>
<evidence type="ECO:0000256" key="5">
    <source>
        <dbReference type="RuleBase" id="RU362125"/>
    </source>
</evidence>
<dbReference type="Pfam" id="PF02770">
    <property type="entry name" value="Acyl-CoA_dh_M"/>
    <property type="match status" value="1"/>
</dbReference>
<dbReference type="EMBL" id="CP089984">
    <property type="protein sequence ID" value="WXB16501.1"/>
    <property type="molecule type" value="Genomic_DNA"/>
</dbReference>
<organism evidence="10 11">
    <name type="scientific">Pendulispora albinea</name>
    <dbReference type="NCBI Taxonomy" id="2741071"/>
    <lineage>
        <taxon>Bacteria</taxon>
        <taxon>Pseudomonadati</taxon>
        <taxon>Myxococcota</taxon>
        <taxon>Myxococcia</taxon>
        <taxon>Myxococcales</taxon>
        <taxon>Sorangiineae</taxon>
        <taxon>Pendulisporaceae</taxon>
        <taxon>Pendulispora</taxon>
    </lineage>
</organism>
<comment type="similarity">
    <text evidence="2 5">Belongs to the acyl-CoA dehydrogenase family.</text>
</comment>
<dbReference type="SUPFAM" id="SSF56645">
    <property type="entry name" value="Acyl-CoA dehydrogenase NM domain-like"/>
    <property type="match status" value="1"/>
</dbReference>
<evidence type="ECO:0000256" key="2">
    <source>
        <dbReference type="ARBA" id="ARBA00009347"/>
    </source>
</evidence>
<evidence type="ECO:0000256" key="6">
    <source>
        <dbReference type="SAM" id="MobiDB-lite"/>
    </source>
</evidence>
<dbReference type="InterPro" id="IPR036250">
    <property type="entry name" value="AcylCo_DH-like_C"/>
</dbReference>
<dbReference type="Pfam" id="PF02771">
    <property type="entry name" value="Acyl-CoA_dh_N"/>
    <property type="match status" value="1"/>
</dbReference>
<proteinExistence type="inferred from homology"/>
<evidence type="ECO:0000259" key="8">
    <source>
        <dbReference type="Pfam" id="PF02770"/>
    </source>
</evidence>
<sequence length="539" mass="58210">MIATDDFVANLRHERDVEQPAAHTTSSDPTERHREAKSRELIAFLRDYASTRLNARLADARRCLPPHVVLDFGRQGLFGLRVPRELGGIALGWRFGGSVIEQLAAIDLTLAMLVGIHNELGVGPILGWGTGQAKSEMLPLLATGRMLGGLAITERGAGSNPHAISSTATPQPDGSWAIAGEKILVGNGSWAGIINVFARRDDAQSRKGIIGLTVPTDRAGVHMGPEMMTMGMRSIVQNSIRFEDVRVQAHEVLGDPDGNFEVAEESFRMARLGLTLAATGAIKRCAQLLVRYASRRKIWTGPLGKSAVFCGALRTMLDAAQVLERLCGVVTEALDQKRAIPAELFFVCKILGPEHLWFAADNLVQWLGGRGYLESNEAPQILRDARLFRIFEGPTEAMKVQLGSMWQAGAGELKAWLAALPGGAEVLRQVQGACDAIWDTPSPSGLNLGQHTFARRHAIGALVAQGIAWALLADLAAPSGLAERAQRAFQELTRVEWERTSGAALLDLDAVGRTLASDIGDIVQALPGEDWVFDELLAR</sequence>
<dbReference type="Gene3D" id="1.10.540.10">
    <property type="entry name" value="Acyl-CoA dehydrogenase/oxidase, N-terminal domain"/>
    <property type="match status" value="1"/>
</dbReference>
<dbReference type="InterPro" id="IPR046373">
    <property type="entry name" value="Acyl-CoA_Oxase/DH_mid-dom_sf"/>
</dbReference>
<evidence type="ECO:0000256" key="3">
    <source>
        <dbReference type="ARBA" id="ARBA00022630"/>
    </source>
</evidence>
<dbReference type="InterPro" id="IPR009100">
    <property type="entry name" value="AcylCoA_DH/oxidase_NM_dom_sf"/>
</dbReference>
<dbReference type="RefSeq" id="WP_394826125.1">
    <property type="nucleotide sequence ID" value="NZ_CP089984.1"/>
</dbReference>
<feature type="domain" description="Acyl-CoA oxidase/dehydrogenase middle" evidence="8">
    <location>
        <begin position="150"/>
        <end position="245"/>
    </location>
</feature>
<name>A0ABZ2M399_9BACT</name>
<evidence type="ECO:0000313" key="11">
    <source>
        <dbReference type="Proteomes" id="UP001370348"/>
    </source>
</evidence>
<evidence type="ECO:0000259" key="7">
    <source>
        <dbReference type="Pfam" id="PF00441"/>
    </source>
</evidence>
<comment type="cofactor">
    <cofactor evidence="1 5">
        <name>FAD</name>
        <dbReference type="ChEBI" id="CHEBI:57692"/>
    </cofactor>
</comment>
<dbReference type="SUPFAM" id="SSF47203">
    <property type="entry name" value="Acyl-CoA dehydrogenase C-terminal domain-like"/>
    <property type="match status" value="1"/>
</dbReference>
<keyword evidence="11" id="KW-1185">Reference proteome</keyword>
<evidence type="ECO:0000259" key="9">
    <source>
        <dbReference type="Pfam" id="PF02771"/>
    </source>
</evidence>
<evidence type="ECO:0000256" key="4">
    <source>
        <dbReference type="ARBA" id="ARBA00022827"/>
    </source>
</evidence>
<evidence type="ECO:0000313" key="10">
    <source>
        <dbReference type="EMBL" id="WXB16501.1"/>
    </source>
</evidence>
<dbReference type="Gene3D" id="1.20.140.10">
    <property type="entry name" value="Butyryl-CoA Dehydrogenase, subunit A, domain 3"/>
    <property type="match status" value="1"/>
</dbReference>
<dbReference type="InterPro" id="IPR037069">
    <property type="entry name" value="AcylCoA_DH/ox_N_sf"/>
</dbReference>
<dbReference type="Pfam" id="PF00441">
    <property type="entry name" value="Acyl-CoA_dh_1"/>
    <property type="match status" value="1"/>
</dbReference>
<feature type="domain" description="Acyl-CoA dehydrogenase/oxidase N-terminal" evidence="9">
    <location>
        <begin position="39"/>
        <end position="144"/>
    </location>
</feature>
<dbReference type="PANTHER" id="PTHR43884:SF12">
    <property type="entry name" value="ISOVALERYL-COA DEHYDROGENASE, MITOCHONDRIAL-RELATED"/>
    <property type="match status" value="1"/>
</dbReference>
<keyword evidence="3 5" id="KW-0285">Flavoprotein</keyword>
<feature type="domain" description="Acyl-CoA dehydrogenase/oxidase C-terminal" evidence="7">
    <location>
        <begin position="260"/>
        <end position="400"/>
    </location>
</feature>